<name>A0ABV7T7R5_9GAMM</name>
<dbReference type="InterPro" id="IPR010106">
    <property type="entry name" value="RpnA"/>
</dbReference>
<dbReference type="RefSeq" id="WP_386366561.1">
    <property type="nucleotide sequence ID" value="NZ_JBHRXZ010000024.1"/>
</dbReference>
<keyword evidence="2" id="KW-1185">Reference proteome</keyword>
<protein>
    <submittedName>
        <fullName evidence="1">Rpn family recombination-promoting nuclease/putative transposase</fullName>
    </submittedName>
</protein>
<reference evidence="2" key="1">
    <citation type="journal article" date="2019" name="Int. J. Syst. Evol. Microbiol.">
        <title>The Global Catalogue of Microorganisms (GCM) 10K type strain sequencing project: providing services to taxonomists for standard genome sequencing and annotation.</title>
        <authorList>
            <consortium name="The Broad Institute Genomics Platform"/>
            <consortium name="The Broad Institute Genome Sequencing Center for Infectious Disease"/>
            <person name="Wu L."/>
            <person name="Ma J."/>
        </authorList>
    </citation>
    <scope>NUCLEOTIDE SEQUENCE [LARGE SCALE GENOMIC DNA]</scope>
    <source>
        <strain evidence="2">KCTC 42447</strain>
    </source>
</reference>
<dbReference type="PANTHER" id="PTHR41317">
    <property type="entry name" value="PD-(D_E)XK NUCLEASE FAMILY TRANSPOSASE"/>
    <property type="match status" value="1"/>
</dbReference>
<organism evidence="1 2">
    <name type="scientific">Stutzerimonas tarimensis</name>
    <dbReference type="NCBI Taxonomy" id="1507735"/>
    <lineage>
        <taxon>Bacteria</taxon>
        <taxon>Pseudomonadati</taxon>
        <taxon>Pseudomonadota</taxon>
        <taxon>Gammaproteobacteria</taxon>
        <taxon>Pseudomonadales</taxon>
        <taxon>Pseudomonadaceae</taxon>
        <taxon>Stutzerimonas</taxon>
    </lineage>
</organism>
<sequence>MGSTTKNHLLGYATRTLIFFTAGEAGGIDASVRIKPIRQGPLKSCLQRFSRTRTYSMPKLPLLDPKLDVIFKRLFAEAPDLLADLINAVRSDEPPIVELQVLNPQIAPEELTGKFIVLDILARDLTGQLFNIEMQTRNHAGWPSRSLYYLARNLGRQLQGGEGYHQVQPVIGIHLMDFDLFGEAQACWAFELRDRQRPDVRLDRSLQLHLIELPKADRLHSQAGSALADWVAYLKHWQEDNLMQSIESPAVQKARERLQALSADDEAQRLAFVRERALRDEVTEKAEAEAKGRAEGRAEGKAIGQANTLRRQLQIKFGELPDAFEQRLQTASEAELTAWAERVLFAEGLEQVFSG</sequence>
<dbReference type="NCBIfam" id="TIGR01784">
    <property type="entry name" value="T_den_put_tspse"/>
    <property type="match status" value="1"/>
</dbReference>
<proteinExistence type="predicted"/>
<dbReference type="Proteomes" id="UP001595630">
    <property type="component" value="Unassembled WGS sequence"/>
</dbReference>
<evidence type="ECO:0000313" key="2">
    <source>
        <dbReference type="Proteomes" id="UP001595630"/>
    </source>
</evidence>
<dbReference type="EMBL" id="JBHRXZ010000024">
    <property type="protein sequence ID" value="MFC3609215.1"/>
    <property type="molecule type" value="Genomic_DNA"/>
</dbReference>
<comment type="caution">
    <text evidence="1">The sequence shown here is derived from an EMBL/GenBank/DDBJ whole genome shotgun (WGS) entry which is preliminary data.</text>
</comment>
<accession>A0ABV7T7R5</accession>
<dbReference type="PANTHER" id="PTHR41317:SF1">
    <property type="entry name" value="PD-(D_E)XK NUCLEASE FAMILY TRANSPOSASE"/>
    <property type="match status" value="1"/>
</dbReference>
<evidence type="ECO:0000313" key="1">
    <source>
        <dbReference type="EMBL" id="MFC3609215.1"/>
    </source>
</evidence>
<gene>
    <name evidence="1" type="ORF">ACFOMF_15645</name>
</gene>
<dbReference type="Pfam" id="PF12784">
    <property type="entry name" value="PDDEXK_2"/>
    <property type="match status" value="1"/>
</dbReference>